<organism evidence="1 2">
    <name type="scientific">Mycolicibacterium novocastrense</name>
    <name type="common">Mycobacterium novocastrense</name>
    <dbReference type="NCBI Taxonomy" id="59813"/>
    <lineage>
        <taxon>Bacteria</taxon>
        <taxon>Bacillati</taxon>
        <taxon>Actinomycetota</taxon>
        <taxon>Actinomycetes</taxon>
        <taxon>Mycobacteriales</taxon>
        <taxon>Mycobacteriaceae</taxon>
        <taxon>Mycolicibacterium</taxon>
    </lineage>
</organism>
<feature type="non-terminal residue" evidence="1">
    <location>
        <position position="40"/>
    </location>
</feature>
<accession>A0ABQ0KM86</accession>
<comment type="caution">
    <text evidence="1">The sequence shown here is derived from an EMBL/GenBank/DDBJ whole genome shotgun (WGS) entry which is preliminary data.</text>
</comment>
<evidence type="ECO:0000313" key="1">
    <source>
        <dbReference type="EMBL" id="GAT10694.1"/>
    </source>
</evidence>
<keyword evidence="2" id="KW-1185">Reference proteome</keyword>
<proteinExistence type="predicted"/>
<sequence>MNLIDWFLNLFRDPVSAAAFVADPDRELHQAGFGNVSAAQ</sequence>
<dbReference type="Proteomes" id="UP000069773">
    <property type="component" value="Unassembled WGS sequence"/>
</dbReference>
<protein>
    <submittedName>
        <fullName evidence="1">Uncharacterized protein</fullName>
    </submittedName>
</protein>
<dbReference type="EMBL" id="BCTA01000052">
    <property type="protein sequence ID" value="GAT10694.1"/>
    <property type="molecule type" value="Genomic_DNA"/>
</dbReference>
<gene>
    <name evidence="1" type="ORF">RMCN_3827</name>
</gene>
<name>A0ABQ0KM86_MYCNV</name>
<evidence type="ECO:0000313" key="2">
    <source>
        <dbReference type="Proteomes" id="UP000069773"/>
    </source>
</evidence>
<dbReference type="NCBIfam" id="NF038175">
    <property type="entry name" value="IniB_NTERM"/>
    <property type="match status" value="1"/>
</dbReference>
<reference evidence="1 2" key="1">
    <citation type="journal article" date="2016" name="Genome Announc.">
        <title>Draft Genome Sequences of Five Rapidly Growing Mycobacterium Species, M. thermoresistibile, M. fortuitum subsp. acetamidolyticum, M. canariasense, M. brisbanense, and M. novocastrense.</title>
        <authorList>
            <person name="Katahira K."/>
            <person name="Ogura Y."/>
            <person name="Gotoh Y."/>
            <person name="Hayashi T."/>
        </authorList>
    </citation>
    <scope>NUCLEOTIDE SEQUENCE [LARGE SCALE GENOMIC DNA]</scope>
    <source>
        <strain evidence="1 2">JCM18114</strain>
    </source>
</reference>
<dbReference type="InterPro" id="IPR049709">
    <property type="entry name" value="IniB-like_N"/>
</dbReference>